<evidence type="ECO:0000313" key="4">
    <source>
        <dbReference type="Proteomes" id="UP001237642"/>
    </source>
</evidence>
<protein>
    <recommendedName>
        <fullName evidence="2">PB1-like domain-containing protein</fullName>
    </recommendedName>
</protein>
<accession>A0AAD8H666</accession>
<evidence type="ECO:0000313" key="3">
    <source>
        <dbReference type="EMBL" id="KAK1360818.1"/>
    </source>
</evidence>
<dbReference type="Pfam" id="PF26130">
    <property type="entry name" value="PB1-like"/>
    <property type="match status" value="1"/>
</dbReference>
<keyword evidence="4" id="KW-1185">Reference proteome</keyword>
<gene>
    <name evidence="3" type="ORF">POM88_045292</name>
</gene>
<evidence type="ECO:0000256" key="1">
    <source>
        <dbReference type="SAM" id="MobiDB-lite"/>
    </source>
</evidence>
<sequence length="190" mass="21252">MSNRVSIHLHHNGEFTPNLSNGNAGYVGGVVEIIDNVDTDTLSFFDFEDYALKYDFSKDDLLYFITDGRNFNGGVRLLYDDESDIEGDIEEDIEGDIEGDIEEDIGEDIEGDIESEDSEDPNYEAEFNSDSESDEELVAARKARKLKGIDSEESEFSEGDYNSDELRTEESSSDDENLKKGYVGIPPGQL</sequence>
<feature type="compositionally biased region" description="Acidic residues" evidence="1">
    <location>
        <begin position="151"/>
        <end position="163"/>
    </location>
</feature>
<dbReference type="Proteomes" id="UP001237642">
    <property type="component" value="Unassembled WGS sequence"/>
</dbReference>
<organism evidence="3 4">
    <name type="scientific">Heracleum sosnowskyi</name>
    <dbReference type="NCBI Taxonomy" id="360622"/>
    <lineage>
        <taxon>Eukaryota</taxon>
        <taxon>Viridiplantae</taxon>
        <taxon>Streptophyta</taxon>
        <taxon>Embryophyta</taxon>
        <taxon>Tracheophyta</taxon>
        <taxon>Spermatophyta</taxon>
        <taxon>Magnoliopsida</taxon>
        <taxon>eudicotyledons</taxon>
        <taxon>Gunneridae</taxon>
        <taxon>Pentapetalae</taxon>
        <taxon>asterids</taxon>
        <taxon>campanulids</taxon>
        <taxon>Apiales</taxon>
        <taxon>Apiaceae</taxon>
        <taxon>Apioideae</taxon>
        <taxon>apioid superclade</taxon>
        <taxon>Tordylieae</taxon>
        <taxon>Tordyliinae</taxon>
        <taxon>Heracleum</taxon>
    </lineage>
</organism>
<reference evidence="3" key="1">
    <citation type="submission" date="2023-02" db="EMBL/GenBank/DDBJ databases">
        <title>Genome of toxic invasive species Heracleum sosnowskyi carries increased number of genes despite the absence of recent whole-genome duplications.</title>
        <authorList>
            <person name="Schelkunov M."/>
            <person name="Shtratnikova V."/>
            <person name="Makarenko M."/>
            <person name="Klepikova A."/>
            <person name="Omelchenko D."/>
            <person name="Novikova G."/>
            <person name="Obukhova E."/>
            <person name="Bogdanov V."/>
            <person name="Penin A."/>
            <person name="Logacheva M."/>
        </authorList>
    </citation>
    <scope>NUCLEOTIDE SEQUENCE</scope>
    <source>
        <strain evidence="3">Hsosn_3</strain>
        <tissue evidence="3">Leaf</tissue>
    </source>
</reference>
<dbReference type="InterPro" id="IPR058594">
    <property type="entry name" value="PB1-like_dom_pln"/>
</dbReference>
<dbReference type="EMBL" id="JAUIZM010000010">
    <property type="protein sequence ID" value="KAK1360818.1"/>
    <property type="molecule type" value="Genomic_DNA"/>
</dbReference>
<evidence type="ECO:0000259" key="2">
    <source>
        <dbReference type="Pfam" id="PF26130"/>
    </source>
</evidence>
<reference evidence="3" key="2">
    <citation type="submission" date="2023-05" db="EMBL/GenBank/DDBJ databases">
        <authorList>
            <person name="Schelkunov M.I."/>
        </authorList>
    </citation>
    <scope>NUCLEOTIDE SEQUENCE</scope>
    <source>
        <strain evidence="3">Hsosn_3</strain>
        <tissue evidence="3">Leaf</tissue>
    </source>
</reference>
<proteinExistence type="predicted"/>
<feature type="region of interest" description="Disordered" evidence="1">
    <location>
        <begin position="149"/>
        <end position="190"/>
    </location>
</feature>
<feature type="domain" description="PB1-like" evidence="2">
    <location>
        <begin position="1"/>
        <end position="82"/>
    </location>
</feature>
<dbReference type="AlphaFoldDB" id="A0AAD8H666"/>
<comment type="caution">
    <text evidence="3">The sequence shown here is derived from an EMBL/GenBank/DDBJ whole genome shotgun (WGS) entry which is preliminary data.</text>
</comment>
<feature type="region of interest" description="Disordered" evidence="1">
    <location>
        <begin position="90"/>
        <end position="135"/>
    </location>
</feature>
<name>A0AAD8H666_9APIA</name>